<evidence type="ECO:0000313" key="4">
    <source>
        <dbReference type="Proteomes" id="UP001642483"/>
    </source>
</evidence>
<accession>A0ABP0FV06</accession>
<dbReference type="Proteomes" id="UP001642483">
    <property type="component" value="Unassembled WGS sequence"/>
</dbReference>
<feature type="region of interest" description="Disordered" evidence="2">
    <location>
        <begin position="275"/>
        <end position="296"/>
    </location>
</feature>
<keyword evidence="4" id="KW-1185">Reference proteome</keyword>
<protein>
    <submittedName>
        <fullName evidence="3">Uncharacterized protein</fullName>
    </submittedName>
</protein>
<keyword evidence="1" id="KW-0175">Coiled coil</keyword>
<proteinExistence type="predicted"/>
<evidence type="ECO:0000256" key="2">
    <source>
        <dbReference type="SAM" id="MobiDB-lite"/>
    </source>
</evidence>
<dbReference type="EMBL" id="CAWYQH010000097">
    <property type="protein sequence ID" value="CAK8683466.1"/>
    <property type="molecule type" value="Genomic_DNA"/>
</dbReference>
<comment type="caution">
    <text evidence="3">The sequence shown here is derived from an EMBL/GenBank/DDBJ whole genome shotgun (WGS) entry which is preliminary data.</text>
</comment>
<organism evidence="3 4">
    <name type="scientific">Clavelina lepadiformis</name>
    <name type="common">Light-bulb sea squirt</name>
    <name type="synonym">Ascidia lepadiformis</name>
    <dbReference type="NCBI Taxonomy" id="159417"/>
    <lineage>
        <taxon>Eukaryota</taxon>
        <taxon>Metazoa</taxon>
        <taxon>Chordata</taxon>
        <taxon>Tunicata</taxon>
        <taxon>Ascidiacea</taxon>
        <taxon>Aplousobranchia</taxon>
        <taxon>Clavelinidae</taxon>
        <taxon>Clavelina</taxon>
    </lineage>
</organism>
<gene>
    <name evidence="3" type="ORF">CVLEPA_LOCUS14538</name>
</gene>
<feature type="coiled-coil region" evidence="1">
    <location>
        <begin position="42"/>
        <end position="107"/>
    </location>
</feature>
<name>A0ABP0FV06_CLALP</name>
<evidence type="ECO:0000313" key="3">
    <source>
        <dbReference type="EMBL" id="CAK8683466.1"/>
    </source>
</evidence>
<sequence>MSFLQHASFSGIGGFSTVPRSNGLKKRKKKQNVPMEIEEMDAEDIKKQNQRYMDVLRDLTRLRDHYYSVYLSKLEAKVDKQRKELAAREEALKKKLLKEEKRKVKEAHVTSRRLPKHVLKNDIEFLRNIPKSHYYHLVAVEKLMKSRGLLQQRFELEDFWKKVKADQNFWTKPVHPALSPDTLTEHMLSRYSSLTANSKMDSHTSFESETNAVNTITLPGILKSAMKSNSDDADSPRSETPPIVFPPPPEFPKLHSFKLKLPLSYKSAASVATTDTGTEKDNISSSLKPVKKHRQKHEHFIRREAYDVAVVKTAMSGRMLGKHRLNIGEHQSLSEITELWCSSSEKSSVISSKEVTNTMSKFKKNAKTSIPQNFKQVVQNVDEIRLDPITELPLQEENDKKHLPLSMQMMVEKEKVTLLEAHCPSAVWVNYAYDDCKTNTPVFRNKD</sequence>
<evidence type="ECO:0000256" key="1">
    <source>
        <dbReference type="SAM" id="Coils"/>
    </source>
</evidence>
<reference evidence="3 4" key="1">
    <citation type="submission" date="2024-02" db="EMBL/GenBank/DDBJ databases">
        <authorList>
            <person name="Daric V."/>
            <person name="Darras S."/>
        </authorList>
    </citation>
    <scope>NUCLEOTIDE SEQUENCE [LARGE SCALE GENOMIC DNA]</scope>
</reference>